<name>A0A9X3MUL6_9ACTN</name>
<comment type="caution">
    <text evidence="2">The sequence shown here is derived from an EMBL/GenBank/DDBJ whole genome shotgun (WGS) entry which is preliminary data.</text>
</comment>
<protein>
    <submittedName>
        <fullName evidence="2">Uncharacterized protein</fullName>
    </submittedName>
</protein>
<reference evidence="2" key="1">
    <citation type="submission" date="2022-10" db="EMBL/GenBank/DDBJ databases">
        <title>The WGS of Solirubrobacter ginsenosidimutans DSM 21036.</title>
        <authorList>
            <person name="Jiang Z."/>
        </authorList>
    </citation>
    <scope>NUCLEOTIDE SEQUENCE</scope>
    <source>
        <strain evidence="2">DSM 21036</strain>
    </source>
</reference>
<evidence type="ECO:0000313" key="3">
    <source>
        <dbReference type="Proteomes" id="UP001149140"/>
    </source>
</evidence>
<keyword evidence="3" id="KW-1185">Reference proteome</keyword>
<dbReference type="EMBL" id="JAPDOD010000017">
    <property type="protein sequence ID" value="MDA0162221.1"/>
    <property type="molecule type" value="Genomic_DNA"/>
</dbReference>
<dbReference type="Proteomes" id="UP001149140">
    <property type="component" value="Unassembled WGS sequence"/>
</dbReference>
<proteinExistence type="predicted"/>
<evidence type="ECO:0000256" key="1">
    <source>
        <dbReference type="SAM" id="Phobius"/>
    </source>
</evidence>
<dbReference type="AlphaFoldDB" id="A0A9X3MUL6"/>
<keyword evidence="1" id="KW-0812">Transmembrane</keyword>
<accession>A0A9X3MUL6</accession>
<feature type="transmembrane region" description="Helical" evidence="1">
    <location>
        <begin position="6"/>
        <end position="27"/>
    </location>
</feature>
<gene>
    <name evidence="2" type="ORF">OM076_18255</name>
</gene>
<keyword evidence="1" id="KW-0472">Membrane</keyword>
<keyword evidence="1" id="KW-1133">Transmembrane helix</keyword>
<evidence type="ECO:0000313" key="2">
    <source>
        <dbReference type="EMBL" id="MDA0162221.1"/>
    </source>
</evidence>
<sequence length="106" mass="11202">MTLWWILDIVLLVVVVPVVVILLKGVLDEANGIVPSINRIRDAARAGSKDLDAVPLLLTTQTQVRETVENVAAYGGSLDVILDDDPGGAAARAHAPAPGTQERGLR</sequence>
<organism evidence="2 3">
    <name type="scientific">Solirubrobacter ginsenosidimutans</name>
    <dbReference type="NCBI Taxonomy" id="490573"/>
    <lineage>
        <taxon>Bacteria</taxon>
        <taxon>Bacillati</taxon>
        <taxon>Actinomycetota</taxon>
        <taxon>Thermoleophilia</taxon>
        <taxon>Solirubrobacterales</taxon>
        <taxon>Solirubrobacteraceae</taxon>
        <taxon>Solirubrobacter</taxon>
    </lineage>
</organism>
<dbReference type="RefSeq" id="WP_270041458.1">
    <property type="nucleotide sequence ID" value="NZ_JAPDOD010000017.1"/>
</dbReference>